<feature type="domain" description="Right handed beta helix" evidence="2">
    <location>
        <begin position="148"/>
        <end position="319"/>
    </location>
</feature>
<sequence>MKQFIMMLIMVLEACSALAVTYYISPHGDDAGNTGTSRTQPWATIGKVNATVFNPGDSVLFEGGSTFEGSLYFGSAVRGTAANPVVISSYGTGKATIRSGSQAGIHVYNSAGFKLENLVFQGAGRTDNSSSGIDFYMDQPGNARLDYIAINNVEVSGYRLSGIAIRSWSGASGFDNVSITHSRVHDNGDSGISSYAEATLGHRNVYVGHNKVYNNSGLPEKTELHSGNGIVLGGVDGAVIEYCEAYNNGWLNAWTTGGPVGIWGYHCNNLVIQYNESHHNRTGTTKDGGGFDIDGGCTNSIMQYNYSHDNEGAGFLVAQYAYAPPMKGIVVRYNISENDGRKNGYGAIHLWSSGANGGIQDLEIYNNTVYLSPAGSGEPKAIYVQEGGATAANIRNNIFQTTGGLEVVNVQQLPGLRFEGNSYWSGEGSLHFNWAGTTYTSLADWRAASGQEQLGDSSLGYSIAPGLQDPGKGGTLGDPYKRHTLTGYELKEDSGLAGKGLNLATSFQLSVGSFDFFGNSLEDRLIFSVGAHQPEPSTLPVTFGAFRAYRKEGVVVLDWETASEQNNLGFEVEVSDDGRDFRPIGFVASKSTNSQSRQFYSFTDVKSAVTGFRYYRIRQVDLDGTFSFSLIRAIQGLEAPAGPAVSPNPFSDAFVLEVHALQEEEVELTVQDMLGRVVIRKVETLQKGQNQLRLFYGEEQAKGLFIVSAVYGGNTHQLKVLKH</sequence>
<comment type="caution">
    <text evidence="3">The sequence shown here is derived from an EMBL/GenBank/DDBJ whole genome shotgun (WGS) entry which is preliminary data.</text>
</comment>
<dbReference type="Gene3D" id="2.60.40.10">
    <property type="entry name" value="Immunoglobulins"/>
    <property type="match status" value="1"/>
</dbReference>
<evidence type="ECO:0000313" key="3">
    <source>
        <dbReference type="EMBL" id="GAA4429203.1"/>
    </source>
</evidence>
<dbReference type="InterPro" id="IPR011050">
    <property type="entry name" value="Pectin_lyase_fold/virulence"/>
</dbReference>
<evidence type="ECO:0000313" key="4">
    <source>
        <dbReference type="Proteomes" id="UP001500552"/>
    </source>
</evidence>
<organism evidence="3 4">
    <name type="scientific">Pontibacter saemangeumensis</name>
    <dbReference type="NCBI Taxonomy" id="1084525"/>
    <lineage>
        <taxon>Bacteria</taxon>
        <taxon>Pseudomonadati</taxon>
        <taxon>Bacteroidota</taxon>
        <taxon>Cytophagia</taxon>
        <taxon>Cytophagales</taxon>
        <taxon>Hymenobacteraceae</taxon>
        <taxon>Pontibacter</taxon>
    </lineage>
</organism>
<dbReference type="InterPro" id="IPR006626">
    <property type="entry name" value="PbH1"/>
</dbReference>
<protein>
    <recommendedName>
        <fullName evidence="2">Right handed beta helix domain-containing protein</fullName>
    </recommendedName>
</protein>
<name>A0ABP8LGF9_9BACT</name>
<dbReference type="Gene3D" id="2.160.20.10">
    <property type="entry name" value="Single-stranded right-handed beta-helix, Pectin lyase-like"/>
    <property type="match status" value="1"/>
</dbReference>
<dbReference type="NCBIfam" id="TIGR04183">
    <property type="entry name" value="Por_Secre_tail"/>
    <property type="match status" value="1"/>
</dbReference>
<feature type="chain" id="PRO_5047518515" description="Right handed beta helix domain-containing protein" evidence="1">
    <location>
        <begin position="20"/>
        <end position="723"/>
    </location>
</feature>
<dbReference type="InterPro" id="IPR026444">
    <property type="entry name" value="Secre_tail"/>
</dbReference>
<keyword evidence="4" id="KW-1185">Reference proteome</keyword>
<keyword evidence="1" id="KW-0732">Signal</keyword>
<dbReference type="InterPro" id="IPR012334">
    <property type="entry name" value="Pectin_lyas_fold"/>
</dbReference>
<evidence type="ECO:0000259" key="2">
    <source>
        <dbReference type="Pfam" id="PF13229"/>
    </source>
</evidence>
<dbReference type="SUPFAM" id="SSF51126">
    <property type="entry name" value="Pectin lyase-like"/>
    <property type="match status" value="1"/>
</dbReference>
<reference evidence="4" key="1">
    <citation type="journal article" date="2019" name="Int. J. Syst. Evol. Microbiol.">
        <title>The Global Catalogue of Microorganisms (GCM) 10K type strain sequencing project: providing services to taxonomists for standard genome sequencing and annotation.</title>
        <authorList>
            <consortium name="The Broad Institute Genomics Platform"/>
            <consortium name="The Broad Institute Genome Sequencing Center for Infectious Disease"/>
            <person name="Wu L."/>
            <person name="Ma J."/>
        </authorList>
    </citation>
    <scope>NUCLEOTIDE SEQUENCE [LARGE SCALE GENOMIC DNA]</scope>
    <source>
        <strain evidence="4">JCM 17926</strain>
    </source>
</reference>
<accession>A0ABP8LGF9</accession>
<dbReference type="SMART" id="SM00710">
    <property type="entry name" value="PbH1"/>
    <property type="match status" value="9"/>
</dbReference>
<dbReference type="EMBL" id="BAABHC010000005">
    <property type="protein sequence ID" value="GAA4429203.1"/>
    <property type="molecule type" value="Genomic_DNA"/>
</dbReference>
<dbReference type="Pfam" id="PF13229">
    <property type="entry name" value="Beta_helix"/>
    <property type="match status" value="1"/>
</dbReference>
<gene>
    <name evidence="3" type="ORF">GCM10023188_14280</name>
</gene>
<proteinExistence type="predicted"/>
<dbReference type="Proteomes" id="UP001500552">
    <property type="component" value="Unassembled WGS sequence"/>
</dbReference>
<dbReference type="InterPro" id="IPR039448">
    <property type="entry name" value="Beta_helix"/>
</dbReference>
<dbReference type="InterPro" id="IPR013783">
    <property type="entry name" value="Ig-like_fold"/>
</dbReference>
<feature type="signal peptide" evidence="1">
    <location>
        <begin position="1"/>
        <end position="19"/>
    </location>
</feature>
<evidence type="ECO:0000256" key="1">
    <source>
        <dbReference type="SAM" id="SignalP"/>
    </source>
</evidence>